<dbReference type="AlphaFoldDB" id="A0A2P6MJH7"/>
<reference evidence="1 2" key="1">
    <citation type="submission" date="2018-03" db="EMBL/GenBank/DDBJ databases">
        <title>Bacillus urumqiensis sp. nov., a moderately haloalkaliphilic bacterium isolated from a salt lake.</title>
        <authorList>
            <person name="Zhao B."/>
            <person name="Liao Z."/>
        </authorList>
    </citation>
    <scope>NUCLEOTIDE SEQUENCE [LARGE SCALE GENOMIC DNA]</scope>
    <source>
        <strain evidence="1 2">BZ-SZ-XJ18</strain>
    </source>
</reference>
<dbReference type="Proteomes" id="UP000243650">
    <property type="component" value="Unassembled WGS sequence"/>
</dbReference>
<accession>A0A2P6MJH7</accession>
<gene>
    <name evidence="1" type="ORF">C6I21_03630</name>
</gene>
<evidence type="ECO:0000313" key="2">
    <source>
        <dbReference type="Proteomes" id="UP000243650"/>
    </source>
</evidence>
<protein>
    <submittedName>
        <fullName evidence="1">Uncharacterized protein</fullName>
    </submittedName>
</protein>
<organism evidence="1 2">
    <name type="scientific">Alkalicoccus urumqiensis</name>
    <name type="common">Bacillus urumqiensis</name>
    <dbReference type="NCBI Taxonomy" id="1548213"/>
    <lineage>
        <taxon>Bacteria</taxon>
        <taxon>Bacillati</taxon>
        <taxon>Bacillota</taxon>
        <taxon>Bacilli</taxon>
        <taxon>Bacillales</taxon>
        <taxon>Bacillaceae</taxon>
        <taxon>Alkalicoccus</taxon>
    </lineage>
</organism>
<proteinExistence type="predicted"/>
<name>A0A2P6MJH7_ALKUR</name>
<dbReference type="RefSeq" id="WP_105958081.1">
    <property type="nucleotide sequence ID" value="NZ_PVNS01000003.1"/>
</dbReference>
<keyword evidence="2" id="KW-1185">Reference proteome</keyword>
<evidence type="ECO:0000313" key="1">
    <source>
        <dbReference type="EMBL" id="PRO66442.1"/>
    </source>
</evidence>
<dbReference type="EMBL" id="PVNS01000003">
    <property type="protein sequence ID" value="PRO66442.1"/>
    <property type="molecule type" value="Genomic_DNA"/>
</dbReference>
<sequence length="449" mass="52112">MSTKKWYNERKAQLKKLKRTELEEWVLQWMEQHPGLDEAFSFSHSSKEDEVEAAVRRIRAALKEAQNPFRDTLEAAETDRIQSVLDRAWNLEQDGEPVRAFRLYLVLLDELEGTSFDELQAEAAEALSDMFWGEDAYLAPKEQEEIAGMMMERIKNLRDPLWFDLMSASLPLTKVNPRFHNLFREALETGRFLVLPEKEEFKERQLLILEGKLLELHEDPAVAEAFREKHRSKVPGFLMGLVWSKWERGEMKEALALLDEELAWKPDGMERELLLMAKADLLRDSGAEDAARAFVKECLLGPLSDPAAEGLYNVWKTVVPENAWDKELERLMAEIPMKSHLFIHICMQEGLTGLLKAVCEAEPELILSMYEAFLPEDDAFVYRMIETHVMQEAAKASTRRDYEGLAELLMKYAWITGAGFVKELIELLRKEYPRKRALREELEEVEFLL</sequence>
<comment type="caution">
    <text evidence="1">The sequence shown here is derived from an EMBL/GenBank/DDBJ whole genome shotgun (WGS) entry which is preliminary data.</text>
</comment>